<dbReference type="EMBL" id="ML734760">
    <property type="protein sequence ID" value="KAB8240254.1"/>
    <property type="molecule type" value="Genomic_DNA"/>
</dbReference>
<accession>A0A5N6GFV6</accession>
<protein>
    <submittedName>
        <fullName evidence="1">Uncharacterized protein</fullName>
    </submittedName>
</protein>
<dbReference type="Proteomes" id="UP000325434">
    <property type="component" value="Unassembled WGS sequence"/>
</dbReference>
<name>A0A5N6GFV6_ASPFL</name>
<proteinExistence type="predicted"/>
<sequence>MTHMLYPNPWHRRIISPRNEISGTTTIVVPLGSANAGNMNNMLLPPPVGITATTGLSPSWMARNAGACTPRNWMAA</sequence>
<reference evidence="1" key="1">
    <citation type="submission" date="2019-04" db="EMBL/GenBank/DDBJ databases">
        <title>Friends and foes A comparative genomics study of 23 Aspergillus species from section Flavi.</title>
        <authorList>
            <consortium name="DOE Joint Genome Institute"/>
            <person name="Kjaerbolling I."/>
            <person name="Vesth T."/>
            <person name="Frisvad J.C."/>
            <person name="Nybo J.L."/>
            <person name="Theobald S."/>
            <person name="Kildgaard S."/>
            <person name="Isbrandt T."/>
            <person name="Kuo A."/>
            <person name="Sato A."/>
            <person name="Lyhne E.K."/>
            <person name="Kogle M.E."/>
            <person name="Wiebenga A."/>
            <person name="Kun R.S."/>
            <person name="Lubbers R.J."/>
            <person name="Makela M.R."/>
            <person name="Barry K."/>
            <person name="Chovatia M."/>
            <person name="Clum A."/>
            <person name="Daum C."/>
            <person name="Haridas S."/>
            <person name="He G."/>
            <person name="LaButti K."/>
            <person name="Lipzen A."/>
            <person name="Mondo S."/>
            <person name="Riley R."/>
            <person name="Salamov A."/>
            <person name="Simmons B.A."/>
            <person name="Magnuson J.K."/>
            <person name="Henrissat B."/>
            <person name="Mortensen U.H."/>
            <person name="Larsen T.O."/>
            <person name="Devries R.P."/>
            <person name="Grigoriev I.V."/>
            <person name="Machida M."/>
            <person name="Baker S.E."/>
            <person name="Andersen M.R."/>
        </authorList>
    </citation>
    <scope>NUCLEOTIDE SEQUENCE [LARGE SCALE GENOMIC DNA]</scope>
    <source>
        <strain evidence="1">CBS 121.62</strain>
    </source>
</reference>
<organism evidence="1">
    <name type="scientific">Aspergillus flavus</name>
    <dbReference type="NCBI Taxonomy" id="5059"/>
    <lineage>
        <taxon>Eukaryota</taxon>
        <taxon>Fungi</taxon>
        <taxon>Dikarya</taxon>
        <taxon>Ascomycota</taxon>
        <taxon>Pezizomycotina</taxon>
        <taxon>Eurotiomycetes</taxon>
        <taxon>Eurotiomycetidae</taxon>
        <taxon>Eurotiales</taxon>
        <taxon>Aspergillaceae</taxon>
        <taxon>Aspergillus</taxon>
        <taxon>Aspergillus subgen. Circumdati</taxon>
    </lineage>
</organism>
<dbReference type="AlphaFoldDB" id="A0A5N6GFV6"/>
<gene>
    <name evidence="1" type="ORF">BDV35DRAFT_374155</name>
</gene>
<evidence type="ECO:0000313" key="1">
    <source>
        <dbReference type="EMBL" id="KAB8240254.1"/>
    </source>
</evidence>